<dbReference type="EMBL" id="FNOS01000005">
    <property type="protein sequence ID" value="SDY13013.1"/>
    <property type="molecule type" value="Genomic_DNA"/>
</dbReference>
<reference evidence="2 3" key="1">
    <citation type="submission" date="2016-10" db="EMBL/GenBank/DDBJ databases">
        <authorList>
            <person name="Varghese N."/>
            <person name="Submissions S."/>
        </authorList>
    </citation>
    <scope>NUCLEOTIDE SEQUENCE [LARGE SCALE GENOMIC DNA]</scope>
    <source>
        <strain evidence="2 3">DSM 20748</strain>
    </source>
</reference>
<name>A0A1H3HBP3_9BACI</name>
<feature type="transmembrane region" description="Helical" evidence="1">
    <location>
        <begin position="91"/>
        <end position="112"/>
    </location>
</feature>
<feature type="transmembrane region" description="Helical" evidence="1">
    <location>
        <begin position="27"/>
        <end position="45"/>
    </location>
</feature>
<feature type="transmembrane region" description="Helical" evidence="1">
    <location>
        <begin position="66"/>
        <end position="85"/>
    </location>
</feature>
<feature type="transmembrane region" description="Helical" evidence="1">
    <location>
        <begin position="124"/>
        <end position="144"/>
    </location>
</feature>
<evidence type="ECO:0008006" key="4">
    <source>
        <dbReference type="Google" id="ProtNLM"/>
    </source>
</evidence>
<keyword evidence="1" id="KW-0812">Transmembrane</keyword>
<evidence type="ECO:0000256" key="1">
    <source>
        <dbReference type="SAM" id="Phobius"/>
    </source>
</evidence>
<feature type="transmembrane region" description="Helical" evidence="1">
    <location>
        <begin position="156"/>
        <end position="174"/>
    </location>
</feature>
<protein>
    <recommendedName>
        <fullName evidence="4">DUF418 domain-containing protein</fullName>
    </recommendedName>
</protein>
<keyword evidence="3" id="KW-1185">Reference proteome</keyword>
<keyword evidence="1" id="KW-1133">Transmembrane helix</keyword>
<evidence type="ECO:0000313" key="3">
    <source>
        <dbReference type="Proteomes" id="UP000198647"/>
    </source>
</evidence>
<accession>A0A1H3HBP3</accession>
<proteinExistence type="predicted"/>
<keyword evidence="1" id="KW-0472">Membrane</keyword>
<dbReference type="Proteomes" id="UP000198647">
    <property type="component" value="Unassembled WGS sequence"/>
</dbReference>
<gene>
    <name evidence="2" type="ORF">SAMN04488081_2150</name>
</gene>
<comment type="caution">
    <text evidence="2">The sequence shown here is derived from an EMBL/GenBank/DDBJ whole genome shotgun (WGS) entry which is preliminary data.</text>
</comment>
<dbReference type="RefSeq" id="WP_093107702.1">
    <property type="nucleotide sequence ID" value="NZ_FNOS01000005.1"/>
</dbReference>
<organism evidence="2 3">
    <name type="scientific">Salimicrobium album</name>
    <dbReference type="NCBI Taxonomy" id="50717"/>
    <lineage>
        <taxon>Bacteria</taxon>
        <taxon>Bacillati</taxon>
        <taxon>Bacillota</taxon>
        <taxon>Bacilli</taxon>
        <taxon>Bacillales</taxon>
        <taxon>Bacillaceae</taxon>
        <taxon>Salimicrobium</taxon>
    </lineage>
</organism>
<sequence length="196" mass="22938">MKKMLLLLVFFVFSAGAAGHYSLFASIIGKGFLQIILPAGFVLWVNRKEYWFHYLIRKLDHFNRNTLLVLFLFFGTGVLFDYVWLQEFSLLITMPVSLLVFGTALCLFRMFFEKGFRRFYRLTFARTAVYLIVHMTLWGFYTMGLDEYGVPAEVSVYARVVQVLGGLMLVFVFFRWGKKDHEVDPPTVEGMVRKLY</sequence>
<evidence type="ECO:0000313" key="2">
    <source>
        <dbReference type="EMBL" id="SDY13013.1"/>
    </source>
</evidence>